<keyword evidence="3" id="KW-1185">Reference proteome</keyword>
<dbReference type="Proteomes" id="UP000244168">
    <property type="component" value="Unassembled WGS sequence"/>
</dbReference>
<comment type="caution">
    <text evidence="2">The sequence shown here is derived from an EMBL/GenBank/DDBJ whole genome shotgun (WGS) entry which is preliminary data.</text>
</comment>
<dbReference type="EMBL" id="QAOQ01000014">
    <property type="protein sequence ID" value="PTQ92146.1"/>
    <property type="molecule type" value="Genomic_DNA"/>
</dbReference>
<feature type="domain" description="MobA/VirD2-like nuclease" evidence="1">
    <location>
        <begin position="41"/>
        <end position="145"/>
    </location>
</feature>
<dbReference type="AlphaFoldDB" id="A0A2T5J4E4"/>
<evidence type="ECO:0000259" key="1">
    <source>
        <dbReference type="Pfam" id="PF03432"/>
    </source>
</evidence>
<name>A0A2T5J4E4_9SPHI</name>
<protein>
    <submittedName>
        <fullName evidence="2">Relaxase/mobilization nuclease-like protein</fullName>
    </submittedName>
</protein>
<sequence>MIVKLLYQQKSGALFPGVRYNTNKVDRNKGELMKVANFGVLQGFSNLRPQDYVNYLKTLAALNPAVKKPQFHAVISGKGHLYDKARLTAIAENWLKEMGYGRQPYLIIYHKDTENNHVHIVSSRVDRKGEKINSAYEKIRSQKNMSKVLGYEYASAYRISTKAQYFMLLEQAGFAGLDPDHKRIEDCIAAYKPDVDRIKALREVLLGLRDEKEMLPVLKDQHSVELLFHAAEGKQPYGYTIIDHQSLTVYKGSEVLGLKELLGDRDRNQVIFPNRELKEPGMQQISNNPLRTIHVQSIWIAGDVDDQQIHGMRRRRQRKARTNTR</sequence>
<dbReference type="RefSeq" id="WP_107831741.1">
    <property type="nucleotide sequence ID" value="NZ_CP160205.1"/>
</dbReference>
<reference evidence="2 3" key="1">
    <citation type="submission" date="2018-04" db="EMBL/GenBank/DDBJ databases">
        <title>Genomic Encyclopedia of Archaeal and Bacterial Type Strains, Phase II (KMG-II): from individual species to whole genera.</title>
        <authorList>
            <person name="Goeker M."/>
        </authorList>
    </citation>
    <scope>NUCLEOTIDE SEQUENCE [LARGE SCALE GENOMIC DNA]</scope>
    <source>
        <strain evidence="2 3">DSM 26809</strain>
    </source>
</reference>
<organism evidence="2 3">
    <name type="scientific">Mucilaginibacter yixingensis</name>
    <dbReference type="NCBI Taxonomy" id="1295612"/>
    <lineage>
        <taxon>Bacteria</taxon>
        <taxon>Pseudomonadati</taxon>
        <taxon>Bacteroidota</taxon>
        <taxon>Sphingobacteriia</taxon>
        <taxon>Sphingobacteriales</taxon>
        <taxon>Sphingobacteriaceae</taxon>
        <taxon>Mucilaginibacter</taxon>
    </lineage>
</organism>
<evidence type="ECO:0000313" key="2">
    <source>
        <dbReference type="EMBL" id="PTQ92146.1"/>
    </source>
</evidence>
<dbReference type="Pfam" id="PF03432">
    <property type="entry name" value="Relaxase"/>
    <property type="match status" value="1"/>
</dbReference>
<dbReference type="InterPro" id="IPR005094">
    <property type="entry name" value="Endonuclease_MobA/VirD2"/>
</dbReference>
<evidence type="ECO:0000313" key="3">
    <source>
        <dbReference type="Proteomes" id="UP000244168"/>
    </source>
</evidence>
<gene>
    <name evidence="2" type="ORF">C8P68_11421</name>
</gene>
<proteinExistence type="predicted"/>
<accession>A0A2T5J4E4</accession>
<dbReference type="OrthoDB" id="915634at2"/>